<comment type="caution">
    <text evidence="1">The sequence shown here is derived from an EMBL/GenBank/DDBJ whole genome shotgun (WGS) entry which is preliminary data.</text>
</comment>
<organism evidence="1 2">
    <name type="scientific">Citrus sinensis</name>
    <name type="common">Sweet orange</name>
    <name type="synonym">Citrus aurantium var. sinensis</name>
    <dbReference type="NCBI Taxonomy" id="2711"/>
    <lineage>
        <taxon>Eukaryota</taxon>
        <taxon>Viridiplantae</taxon>
        <taxon>Streptophyta</taxon>
        <taxon>Embryophyta</taxon>
        <taxon>Tracheophyta</taxon>
        <taxon>Spermatophyta</taxon>
        <taxon>Magnoliopsida</taxon>
        <taxon>eudicotyledons</taxon>
        <taxon>Gunneridae</taxon>
        <taxon>Pentapetalae</taxon>
        <taxon>rosids</taxon>
        <taxon>malvids</taxon>
        <taxon>Sapindales</taxon>
        <taxon>Rutaceae</taxon>
        <taxon>Aurantioideae</taxon>
        <taxon>Citrus</taxon>
    </lineage>
</organism>
<accession>A0ACB8JNX4</accession>
<dbReference type="EMBL" id="CM039175">
    <property type="protein sequence ID" value="KAH9734362.1"/>
    <property type="molecule type" value="Genomic_DNA"/>
</dbReference>
<evidence type="ECO:0000313" key="1">
    <source>
        <dbReference type="EMBL" id="KAH9734362.1"/>
    </source>
</evidence>
<proteinExistence type="predicted"/>
<name>A0ACB8JNX4_CITSI</name>
<reference evidence="2" key="1">
    <citation type="journal article" date="2023" name="Hortic. Res.">
        <title>A chromosome-level phased genome enabling allele-level studies in sweet orange: a case study on citrus Huanglongbing tolerance.</title>
        <authorList>
            <person name="Wu B."/>
            <person name="Yu Q."/>
            <person name="Deng Z."/>
            <person name="Duan Y."/>
            <person name="Luo F."/>
            <person name="Gmitter F. Jr."/>
        </authorList>
    </citation>
    <scope>NUCLEOTIDE SEQUENCE [LARGE SCALE GENOMIC DNA]</scope>
    <source>
        <strain evidence="2">cv. Valencia</strain>
    </source>
</reference>
<gene>
    <name evidence="1" type="ORF">KPL71_017347</name>
</gene>
<dbReference type="Proteomes" id="UP000829398">
    <property type="component" value="Chromosome 6"/>
</dbReference>
<evidence type="ECO:0000313" key="2">
    <source>
        <dbReference type="Proteomes" id="UP000829398"/>
    </source>
</evidence>
<sequence>MGQLKLFDEDDNDDVSKIEINNEYAKRLEHNKKREELQRYEEMKKKGLIKESDEESEDESSESDEDNNDIIGNSKKDLDFIKALLLIKKQDPSLKEKDVKLFDSESDGSEGEGETEESEKMGKKKRETNKAMYLKDVMARHLIEEGPEFQEENEEDLGEKKKKQSYYEEQEEIRKAFLDAVNEAEGNEEEEDGFLKEKNKGDDGEDVEDDDNDEFVKKLDEYFGGAGELDENKMFLKDFFKNKMWIDKEDNNKNVDIDEEVEDLLKEDEELERQELYETTFRHEEEVEDRVMGHSRKVEGSVRKKENARKEQRKSKEERMKIAEMERKEELKHLKNLKKKEMKERMKKVMAIAGFKEEEDLRMSLKDLDDEFDPEEYDRMMKAVFDAKYYDAEDVNPQFGQDREEDEGDIEKPDFDKEDELLGLPKGWDVIVSGDGFKAARERSLKHKLEKAVNDDDSEGESEGGGNDDNDEAESERGEEQGEVFEESKRKKKRKMSLVKKAKEEMLEEFYKLDYEDTIGDLKTRFKYAKVKPNRYGLKTGEILTMNDKDLNQYVSVKKLAPYREKEWKVPDIKRYQLKLQNKDAIHGQKSDDWKVGKKKRLKVDAETTASEVVAKRNEKAHQEGPNGDVGNLSKRAKTRRRQAKLKLSHSRLIAYGKITSKPKSMHQVQANQTYKEDTKSIETQANNSSSSSVWAKTRVTSFMNEKCRMVGREDEMEKLLDLLIEGQPFLSAISIWRGALTDDHIGSRVPTTTCFEDLIHHWSQTREMLAKFLARTVIRMSWSLLRDRWKSCQGWPFSILFFGGFKISTRQLHQLWIAEGFIHENSEATAECYLVELVDRGFIQAMRRTSVSRQNQNVLYSCPETEAQLLFWKKGRVPFTWFPSAQDFAYEINAMTMETGAMPKLQQLVINPCAHLRKLPEVLWHTKSFHKFVLWWPRPELKPALQVFMDKEQYDTQLWNMINLVLTYHVFSMFHLKLV</sequence>
<protein>
    <submittedName>
        <fullName evidence="1">Kri1 C domain-containing protein</fullName>
    </submittedName>
</protein>
<keyword evidence="2" id="KW-1185">Reference proteome</keyword>